<dbReference type="EMBL" id="AP021889">
    <property type="protein sequence ID" value="BBP45443.1"/>
    <property type="molecule type" value="Genomic_DNA"/>
</dbReference>
<reference evidence="3" key="1">
    <citation type="submission" date="2019-11" db="EMBL/GenBank/DDBJ databases">
        <title>Isolation and characterization of two novel species in the genus Thiomicrorhabdus.</title>
        <authorList>
            <person name="Mochizuki J."/>
            <person name="Kojima H."/>
            <person name="Fukui M."/>
        </authorList>
    </citation>
    <scope>NUCLEOTIDE SEQUENCE [LARGE SCALE GENOMIC DNA]</scope>
    <source>
        <strain evidence="3">aks77</strain>
    </source>
</reference>
<organism evidence="2 3">
    <name type="scientific">Thiosulfatimonas sediminis</name>
    <dbReference type="NCBI Taxonomy" id="2675054"/>
    <lineage>
        <taxon>Bacteria</taxon>
        <taxon>Pseudomonadati</taxon>
        <taxon>Pseudomonadota</taxon>
        <taxon>Gammaproteobacteria</taxon>
        <taxon>Thiotrichales</taxon>
        <taxon>Piscirickettsiaceae</taxon>
        <taxon>Thiosulfatimonas</taxon>
    </lineage>
</organism>
<feature type="domain" description="CinA C-terminal" evidence="1">
    <location>
        <begin position="8"/>
        <end position="157"/>
    </location>
</feature>
<protein>
    <submittedName>
        <fullName evidence="2">Damage-inducible protein CinA</fullName>
    </submittedName>
</protein>
<dbReference type="Proteomes" id="UP000501726">
    <property type="component" value="Chromosome"/>
</dbReference>
<evidence type="ECO:0000313" key="2">
    <source>
        <dbReference type="EMBL" id="BBP45443.1"/>
    </source>
</evidence>
<proteinExistence type="predicted"/>
<gene>
    <name evidence="2" type="ORF">THMIRHAS_08160</name>
</gene>
<dbReference type="Pfam" id="PF02464">
    <property type="entry name" value="CinA"/>
    <property type="match status" value="1"/>
</dbReference>
<dbReference type="InterPro" id="IPR008136">
    <property type="entry name" value="CinA_C"/>
</dbReference>
<dbReference type="KEGG" id="tse:THMIRHAS_08160"/>
<dbReference type="InterPro" id="IPR036653">
    <property type="entry name" value="CinA-like_C"/>
</dbReference>
<dbReference type="RefSeq" id="WP_173271168.1">
    <property type="nucleotide sequence ID" value="NZ_AP021889.1"/>
</dbReference>
<sequence length="159" mass="16914">MDFIAQMNQLGPRLADKNITVVTAESCTGGMIAEALTAISGSTAWFDRAYVTYSYESKREMLGVKEATIQKQGAVSQACVEEMALGALQQSHANVAVACSGIAGPTGGSLDKPVGTVWIAWAKQGHDKVESSCYHFDGDRQMVREQATQAALQGIEALI</sequence>
<dbReference type="Gene3D" id="3.90.950.20">
    <property type="entry name" value="CinA-like"/>
    <property type="match status" value="1"/>
</dbReference>
<dbReference type="AlphaFoldDB" id="A0A6F8PTI0"/>
<evidence type="ECO:0000259" key="1">
    <source>
        <dbReference type="Pfam" id="PF02464"/>
    </source>
</evidence>
<dbReference type="SUPFAM" id="SSF142433">
    <property type="entry name" value="CinA-like"/>
    <property type="match status" value="1"/>
</dbReference>
<evidence type="ECO:0000313" key="3">
    <source>
        <dbReference type="Proteomes" id="UP000501726"/>
    </source>
</evidence>
<name>A0A6F8PTI0_9GAMM</name>
<dbReference type="NCBIfam" id="TIGR00199">
    <property type="entry name" value="PncC_domain"/>
    <property type="match status" value="1"/>
</dbReference>
<accession>A0A6F8PTI0</accession>
<keyword evidence="3" id="KW-1185">Reference proteome</keyword>